<name>A0ACC0USE7_9HYPO</name>
<dbReference type="Proteomes" id="UP001163324">
    <property type="component" value="Chromosome 9"/>
</dbReference>
<dbReference type="EMBL" id="CM047948">
    <property type="protein sequence ID" value="KAI9896162.1"/>
    <property type="molecule type" value="Genomic_DNA"/>
</dbReference>
<organism evidence="1 2">
    <name type="scientific">Trichothecium roseum</name>
    <dbReference type="NCBI Taxonomy" id="47278"/>
    <lineage>
        <taxon>Eukaryota</taxon>
        <taxon>Fungi</taxon>
        <taxon>Dikarya</taxon>
        <taxon>Ascomycota</taxon>
        <taxon>Pezizomycotina</taxon>
        <taxon>Sordariomycetes</taxon>
        <taxon>Hypocreomycetidae</taxon>
        <taxon>Hypocreales</taxon>
        <taxon>Hypocreales incertae sedis</taxon>
        <taxon>Trichothecium</taxon>
    </lineage>
</organism>
<evidence type="ECO:0000313" key="2">
    <source>
        <dbReference type="Proteomes" id="UP001163324"/>
    </source>
</evidence>
<comment type="caution">
    <text evidence="1">The sequence shown here is derived from an EMBL/GenBank/DDBJ whole genome shotgun (WGS) entry which is preliminary data.</text>
</comment>
<accession>A0ACC0USE7</accession>
<reference evidence="1" key="1">
    <citation type="submission" date="2022-10" db="EMBL/GenBank/DDBJ databases">
        <title>Complete Genome of Trichothecium roseum strain YXFP-22015, a Plant Pathogen Isolated from Citrus.</title>
        <authorList>
            <person name="Wang Y."/>
            <person name="Zhu L."/>
        </authorList>
    </citation>
    <scope>NUCLEOTIDE SEQUENCE</scope>
    <source>
        <strain evidence="1">YXFP-22015</strain>
    </source>
</reference>
<evidence type="ECO:0000313" key="1">
    <source>
        <dbReference type="EMBL" id="KAI9896162.1"/>
    </source>
</evidence>
<sequence length="198" mass="22217">MPNGTNADLFSSTATTATFNDIHTPSTASIEGSSVVQWLQSSQEISPYHLQTSNIGSLRVTRSAEPVPGNTYIIIAKEQDRALTCRDGNVYLGDSVKEGKSCQWRCIKTNGFLGFINVAEGSFLGRNIWWHFYAKVFHHLPWEYFRVEKQPCGGYWIQALHFWKFWQLSAHCDGHGLFAVASGGTIWEFVKVHGLSDV</sequence>
<gene>
    <name evidence="1" type="ORF">N3K66_008334</name>
</gene>
<proteinExistence type="predicted"/>
<protein>
    <submittedName>
        <fullName evidence="1">Uncharacterized protein</fullName>
    </submittedName>
</protein>
<keyword evidence="2" id="KW-1185">Reference proteome</keyword>